<evidence type="ECO:0000313" key="1">
    <source>
        <dbReference type="EMBL" id="KMO28239.1"/>
    </source>
</evidence>
<dbReference type="OrthoDB" id="2065409at2"/>
<protein>
    <submittedName>
        <fullName evidence="1">Uncharacterized protein</fullName>
    </submittedName>
</protein>
<organism evidence="1 2">
    <name type="scientific">Methylobacterium variabile</name>
    <dbReference type="NCBI Taxonomy" id="298794"/>
    <lineage>
        <taxon>Bacteria</taxon>
        <taxon>Pseudomonadati</taxon>
        <taxon>Pseudomonadota</taxon>
        <taxon>Alphaproteobacteria</taxon>
        <taxon>Hyphomicrobiales</taxon>
        <taxon>Methylobacteriaceae</taxon>
        <taxon>Methylobacterium</taxon>
    </lineage>
</organism>
<sequence length="219" mass="25392">MLVVETVAKIRRAYFVQHKPIKQICRELMLSRKVVRKVIRSEATAFRYTRSVQPAPKLGPWRDELDRMLAANTGKPARERLTLTRIFEALRGLGYEGGYDAVRRYAKTWKRQQASVTAPAFVPLAFAPGEAYQFDWSHEIVLIAGVTTTIKVAHVRLCHSRMLFVRAYPRESQEMVFDAHDRAFAFFRGTCQRGIYDNMKTAVETIFVGRERAYNRRFL</sequence>
<dbReference type="RefSeq" id="WP_048448278.1">
    <property type="nucleotide sequence ID" value="NZ_LABY01000309.1"/>
</dbReference>
<keyword evidence="2" id="KW-1185">Reference proteome</keyword>
<proteinExistence type="predicted"/>
<dbReference type="NCBIfam" id="NF033546">
    <property type="entry name" value="transpos_IS21"/>
    <property type="match status" value="1"/>
</dbReference>
<evidence type="ECO:0000313" key="2">
    <source>
        <dbReference type="Proteomes" id="UP000035955"/>
    </source>
</evidence>
<dbReference type="PANTHER" id="PTHR35004">
    <property type="entry name" value="TRANSPOSASE RV3428C-RELATED"/>
    <property type="match status" value="1"/>
</dbReference>
<name>A0A0J6S3K3_9HYPH</name>
<feature type="non-terminal residue" evidence="1">
    <location>
        <position position="219"/>
    </location>
</feature>
<dbReference type="AlphaFoldDB" id="A0A0J6S3K3"/>
<reference evidence="1 2" key="1">
    <citation type="submission" date="2015-03" db="EMBL/GenBank/DDBJ databases">
        <title>Genome sequencing of Methylobacterium variabile DSM 16961.</title>
        <authorList>
            <person name="Chaudhry V."/>
            <person name="Patil P.B."/>
        </authorList>
    </citation>
    <scope>NUCLEOTIDE SEQUENCE [LARGE SCALE GENOMIC DNA]</scope>
    <source>
        <strain evidence="1 2">DSM 16961</strain>
    </source>
</reference>
<dbReference type="EMBL" id="LABY01000309">
    <property type="protein sequence ID" value="KMO28239.1"/>
    <property type="molecule type" value="Genomic_DNA"/>
</dbReference>
<comment type="caution">
    <text evidence="1">The sequence shown here is derived from an EMBL/GenBank/DDBJ whole genome shotgun (WGS) entry which is preliminary data.</text>
</comment>
<gene>
    <name evidence="1" type="ORF">VQ02_31920</name>
</gene>
<accession>A0A0J6S3K3</accession>
<dbReference type="Proteomes" id="UP000035955">
    <property type="component" value="Unassembled WGS sequence"/>
</dbReference>
<dbReference type="PANTHER" id="PTHR35004:SF7">
    <property type="entry name" value="INTEGRASE PROTEIN"/>
    <property type="match status" value="1"/>
</dbReference>